<dbReference type="Gene3D" id="1.10.10.10">
    <property type="entry name" value="Winged helix-like DNA-binding domain superfamily/Winged helix DNA-binding domain"/>
    <property type="match status" value="1"/>
</dbReference>
<dbReference type="InterPro" id="IPR001845">
    <property type="entry name" value="HTH_ArsR_DNA-bd_dom"/>
</dbReference>
<sequence length="126" mass="14965">MRLKNFSLPVGRQIFKALSDDARIRILVLLFENGRMCVSDLELILDFTQAKTSRHMTYLKNSGIVTSEKADQWVFYYIKDEVMDIIGRMLEFMEKDITLTKDRQTFKTLYSNRELALFKVDHARYR</sequence>
<evidence type="ECO:0000256" key="3">
    <source>
        <dbReference type="ARBA" id="ARBA00023163"/>
    </source>
</evidence>
<evidence type="ECO:0000259" key="4">
    <source>
        <dbReference type="PROSITE" id="PS50987"/>
    </source>
</evidence>
<dbReference type="KEGG" id="fax:FUAX_06080"/>
<protein>
    <recommendedName>
        <fullName evidence="4">HTH arsR-type domain-containing protein</fullName>
    </recommendedName>
</protein>
<name>A0AAU9CHD4_9BACT</name>
<dbReference type="SUPFAM" id="SSF46785">
    <property type="entry name" value="Winged helix' DNA-binding domain"/>
    <property type="match status" value="1"/>
</dbReference>
<dbReference type="EMBL" id="AP025314">
    <property type="protein sequence ID" value="BDD08176.1"/>
    <property type="molecule type" value="Genomic_DNA"/>
</dbReference>
<accession>A0AAU9CHD4</accession>
<dbReference type="InterPro" id="IPR011991">
    <property type="entry name" value="ArsR-like_HTH"/>
</dbReference>
<dbReference type="Pfam" id="PF01022">
    <property type="entry name" value="HTH_5"/>
    <property type="match status" value="1"/>
</dbReference>
<dbReference type="GO" id="GO:0003700">
    <property type="term" value="F:DNA-binding transcription factor activity"/>
    <property type="evidence" value="ECO:0007669"/>
    <property type="project" value="InterPro"/>
</dbReference>
<dbReference type="CDD" id="cd00090">
    <property type="entry name" value="HTH_ARSR"/>
    <property type="match status" value="1"/>
</dbReference>
<dbReference type="AlphaFoldDB" id="A0AAU9CHD4"/>
<dbReference type="InterPro" id="IPR018334">
    <property type="entry name" value="ArsR_HTH"/>
</dbReference>
<dbReference type="PROSITE" id="PS50987">
    <property type="entry name" value="HTH_ARSR_2"/>
    <property type="match status" value="1"/>
</dbReference>
<dbReference type="PROSITE" id="PS00846">
    <property type="entry name" value="HTH_ARSR_1"/>
    <property type="match status" value="1"/>
</dbReference>
<dbReference type="Proteomes" id="UP001348817">
    <property type="component" value="Chromosome"/>
</dbReference>
<evidence type="ECO:0000256" key="2">
    <source>
        <dbReference type="ARBA" id="ARBA00023125"/>
    </source>
</evidence>
<dbReference type="InterPro" id="IPR036388">
    <property type="entry name" value="WH-like_DNA-bd_sf"/>
</dbReference>
<reference evidence="5 6" key="1">
    <citation type="submission" date="2021-12" db="EMBL/GenBank/DDBJ databases">
        <title>Genome sequencing of bacteria with rrn-lacking chromosome and rrn-plasmid.</title>
        <authorList>
            <person name="Anda M."/>
            <person name="Iwasaki W."/>
        </authorList>
    </citation>
    <scope>NUCLEOTIDE SEQUENCE [LARGE SCALE GENOMIC DNA]</scope>
    <source>
        <strain evidence="5 6">DSM 100852</strain>
    </source>
</reference>
<dbReference type="GO" id="GO:0003677">
    <property type="term" value="F:DNA binding"/>
    <property type="evidence" value="ECO:0007669"/>
    <property type="project" value="UniProtKB-KW"/>
</dbReference>
<keyword evidence="1" id="KW-0805">Transcription regulation</keyword>
<organism evidence="5 6">
    <name type="scientific">Fulvitalea axinellae</name>
    <dbReference type="NCBI Taxonomy" id="1182444"/>
    <lineage>
        <taxon>Bacteria</taxon>
        <taxon>Pseudomonadati</taxon>
        <taxon>Bacteroidota</taxon>
        <taxon>Cytophagia</taxon>
        <taxon>Cytophagales</taxon>
        <taxon>Persicobacteraceae</taxon>
        <taxon>Fulvitalea</taxon>
    </lineage>
</organism>
<keyword evidence="2" id="KW-0238">DNA-binding</keyword>
<dbReference type="PANTHER" id="PTHR33154:SF18">
    <property type="entry name" value="ARSENICAL RESISTANCE OPERON REPRESSOR"/>
    <property type="match status" value="1"/>
</dbReference>
<dbReference type="PRINTS" id="PR00778">
    <property type="entry name" value="HTHARSR"/>
</dbReference>
<evidence type="ECO:0000313" key="5">
    <source>
        <dbReference type="EMBL" id="BDD08176.1"/>
    </source>
</evidence>
<dbReference type="InterPro" id="IPR036390">
    <property type="entry name" value="WH_DNA-bd_sf"/>
</dbReference>
<feature type="domain" description="HTH arsR-type" evidence="4">
    <location>
        <begin position="3"/>
        <end position="97"/>
    </location>
</feature>
<dbReference type="SMART" id="SM00418">
    <property type="entry name" value="HTH_ARSR"/>
    <property type="match status" value="1"/>
</dbReference>
<dbReference type="PANTHER" id="PTHR33154">
    <property type="entry name" value="TRANSCRIPTIONAL REGULATOR, ARSR FAMILY"/>
    <property type="match status" value="1"/>
</dbReference>
<evidence type="ECO:0000313" key="6">
    <source>
        <dbReference type="Proteomes" id="UP001348817"/>
    </source>
</evidence>
<keyword evidence="3" id="KW-0804">Transcription</keyword>
<dbReference type="RefSeq" id="WP_338393453.1">
    <property type="nucleotide sequence ID" value="NZ_AP025314.1"/>
</dbReference>
<proteinExistence type="predicted"/>
<keyword evidence="6" id="KW-1185">Reference proteome</keyword>
<dbReference type="InterPro" id="IPR051081">
    <property type="entry name" value="HTH_MetalResp_TranReg"/>
</dbReference>
<evidence type="ECO:0000256" key="1">
    <source>
        <dbReference type="ARBA" id="ARBA00023015"/>
    </source>
</evidence>
<gene>
    <name evidence="5" type="ORF">FUAX_06080</name>
</gene>
<dbReference type="NCBIfam" id="NF033788">
    <property type="entry name" value="HTH_metalloreg"/>
    <property type="match status" value="1"/>
</dbReference>